<organism evidence="3 4">
    <name type="scientific">Brachionus plicatilis</name>
    <name type="common">Marine rotifer</name>
    <name type="synonym">Brachionus muelleri</name>
    <dbReference type="NCBI Taxonomy" id="10195"/>
    <lineage>
        <taxon>Eukaryota</taxon>
        <taxon>Metazoa</taxon>
        <taxon>Spiralia</taxon>
        <taxon>Gnathifera</taxon>
        <taxon>Rotifera</taxon>
        <taxon>Eurotatoria</taxon>
        <taxon>Monogononta</taxon>
        <taxon>Pseudotrocha</taxon>
        <taxon>Ploima</taxon>
        <taxon>Brachionidae</taxon>
        <taxon>Brachionus</taxon>
    </lineage>
</organism>
<comment type="caution">
    <text evidence="3">The sequence shown here is derived from an EMBL/GenBank/DDBJ whole genome shotgun (WGS) entry which is preliminary data.</text>
</comment>
<keyword evidence="2" id="KW-0472">Membrane</keyword>
<protein>
    <submittedName>
        <fullName evidence="3">Uncharacterized protein</fullName>
    </submittedName>
</protein>
<dbReference type="GO" id="GO:0005886">
    <property type="term" value="C:plasma membrane"/>
    <property type="evidence" value="ECO:0007669"/>
    <property type="project" value="TreeGrafter"/>
</dbReference>
<evidence type="ECO:0000313" key="3">
    <source>
        <dbReference type="EMBL" id="RNA15144.1"/>
    </source>
</evidence>
<dbReference type="OrthoDB" id="10448169at2759"/>
<dbReference type="Proteomes" id="UP000276133">
    <property type="component" value="Unassembled WGS sequence"/>
</dbReference>
<dbReference type="EMBL" id="REGN01005034">
    <property type="protein sequence ID" value="RNA15144.1"/>
    <property type="molecule type" value="Genomic_DNA"/>
</dbReference>
<dbReference type="PANTHER" id="PTHR24028:SF146">
    <property type="entry name" value="CADHERIN 96CB, ISOFORM D-RELATED"/>
    <property type="match status" value="1"/>
</dbReference>
<evidence type="ECO:0000313" key="4">
    <source>
        <dbReference type="Proteomes" id="UP000276133"/>
    </source>
</evidence>
<proteinExistence type="predicted"/>
<dbReference type="AlphaFoldDB" id="A0A3M7QVK1"/>
<keyword evidence="2" id="KW-1133">Transmembrane helix</keyword>
<accession>A0A3M7QVK1</accession>
<sequence length="847" mass="98019">LYYASLSRIELRPSQFLFGIFFLLGNIIKLLYNFMYDLYKKDNLMFYDDIVWNFLYFLKSKLLFENVVNNSTSYRLNAFSSNTNSVLHYSIVREERTKFDGTYEIITNSDNFFYETSSSNGQVQLKKLEKLASYRSILLFMQVKDISFYSSQTECLIDFRYCNLEIKTPKFIGFGLRQENICEDIPENSTEPSQNGDVVLKQKLDLKNLKKMNGNSYLNFTAYLSYCHSTIVLNKQLINVNVLNVNKHAPRLILKNPIVYIQLSSGDNKSIPSFDVIDQDVSPYDYFECKIENNNHFALLNNNDYRKVFLTYKNLMSSEFPNAPFTDLVARCCDNSLYWTENTCNSVPKCSLTLFRVSFFDETVSCLNDDQTIYIDENFKILNELTSIQCASNLTRSGITYQLLTETKYFDINQSNGSIYLLSNSFDRNYYKLEISCSNGINSTKCSADFVIKSANHNRPIWIYPNPQDFHNCANIYEDTAVDTLVVRVKSMVPDSILPVNYSFVMDGEFVNKLYEFELKSGSFGDIFLVEQLNRTKSIQRELTLVASIKNPIDHSIISTYQYFCINILPSDTFQPCFRNLPNNDKWPFEIDLSSQNTECFPDQKATIFNQDFLTPQVYYYIISTSNVSNSFYLEPDSGLLCRNRSLSVQDIQNLISKSPQSYFDKFSNLSYNLKIVVTKRQFTSSELSSISYDQTNCSFTYFKIIVGKFQNATRIKFSPEVCQAVLSLDQISTMDRNCLFKFQFENPKLSNNLYSYRIEPIDNPIVSSIFLVNSTNDCLALNMESGINKISYLNKHEFSVEANDDFGNSDSIKCKVYGIRGCDRKCLILSTNKRETTQEIIQKYDL</sequence>
<dbReference type="InterPro" id="IPR050174">
    <property type="entry name" value="Protocadherin/Cadherin-CA"/>
</dbReference>
<name>A0A3M7QVK1_BRAPC</name>
<keyword evidence="2" id="KW-0812">Transmembrane</keyword>
<evidence type="ECO:0000256" key="1">
    <source>
        <dbReference type="ARBA" id="ARBA00023180"/>
    </source>
</evidence>
<keyword evidence="4" id="KW-1185">Reference proteome</keyword>
<gene>
    <name evidence="3" type="ORF">BpHYR1_035708</name>
</gene>
<keyword evidence="1" id="KW-0325">Glycoprotein</keyword>
<feature type="transmembrane region" description="Helical" evidence="2">
    <location>
        <begin position="16"/>
        <end position="35"/>
    </location>
</feature>
<evidence type="ECO:0000256" key="2">
    <source>
        <dbReference type="SAM" id="Phobius"/>
    </source>
</evidence>
<dbReference type="PANTHER" id="PTHR24028">
    <property type="entry name" value="CADHERIN-87A"/>
    <property type="match status" value="1"/>
</dbReference>
<dbReference type="GO" id="GO:0007155">
    <property type="term" value="P:cell adhesion"/>
    <property type="evidence" value="ECO:0007669"/>
    <property type="project" value="TreeGrafter"/>
</dbReference>
<reference evidence="3 4" key="1">
    <citation type="journal article" date="2018" name="Sci. Rep.">
        <title>Genomic signatures of local adaptation to the degree of environmental predictability in rotifers.</title>
        <authorList>
            <person name="Franch-Gras L."/>
            <person name="Hahn C."/>
            <person name="Garcia-Roger E.M."/>
            <person name="Carmona M.J."/>
            <person name="Serra M."/>
            <person name="Gomez A."/>
        </authorList>
    </citation>
    <scope>NUCLEOTIDE SEQUENCE [LARGE SCALE GENOMIC DNA]</scope>
    <source>
        <strain evidence="3">HYR1</strain>
    </source>
</reference>
<feature type="non-terminal residue" evidence="3">
    <location>
        <position position="1"/>
    </location>
</feature>